<dbReference type="AlphaFoldDB" id="A0A6S7G420"/>
<comment type="caution">
    <text evidence="1">The sequence shown here is derived from an EMBL/GenBank/DDBJ whole genome shotgun (WGS) entry which is preliminary data.</text>
</comment>
<evidence type="ECO:0000313" key="2">
    <source>
        <dbReference type="Proteomes" id="UP001152795"/>
    </source>
</evidence>
<protein>
    <submittedName>
        <fullName evidence="1">Uncharacterized protein</fullName>
    </submittedName>
</protein>
<organism evidence="1 2">
    <name type="scientific">Paramuricea clavata</name>
    <name type="common">Red gorgonian</name>
    <name type="synonym">Violescent sea-whip</name>
    <dbReference type="NCBI Taxonomy" id="317549"/>
    <lineage>
        <taxon>Eukaryota</taxon>
        <taxon>Metazoa</taxon>
        <taxon>Cnidaria</taxon>
        <taxon>Anthozoa</taxon>
        <taxon>Octocorallia</taxon>
        <taxon>Malacalcyonacea</taxon>
        <taxon>Plexauridae</taxon>
        <taxon>Paramuricea</taxon>
    </lineage>
</organism>
<reference evidence="1" key="1">
    <citation type="submission" date="2020-04" db="EMBL/GenBank/DDBJ databases">
        <authorList>
            <person name="Alioto T."/>
            <person name="Alioto T."/>
            <person name="Gomez Garrido J."/>
        </authorList>
    </citation>
    <scope>NUCLEOTIDE SEQUENCE</scope>
    <source>
        <strain evidence="1">A484AB</strain>
    </source>
</reference>
<gene>
    <name evidence="1" type="ORF">PACLA_8A009103</name>
</gene>
<keyword evidence="2" id="KW-1185">Reference proteome</keyword>
<sequence length="167" mass="19674">MEEGEWTFFYNIDETKYDIEYEVKTTLEEFHIGKESKCTRKVRKPTRRGRRAGKKKVCELFQQRNTQESEYRSIPVRITDRTYGGFNRDKALPVRPQYYKVISTRKEANLPSVLLANVRSLRTKVDEVGVVSRINNVSVVCLTETWLDDEISDSYVSIPGEYFRKMK</sequence>
<proteinExistence type="predicted"/>
<dbReference type="EMBL" id="CACRXK020000305">
    <property type="protein sequence ID" value="CAB3980601.1"/>
    <property type="molecule type" value="Genomic_DNA"/>
</dbReference>
<dbReference type="Proteomes" id="UP001152795">
    <property type="component" value="Unassembled WGS sequence"/>
</dbReference>
<name>A0A6S7G420_PARCT</name>
<evidence type="ECO:0000313" key="1">
    <source>
        <dbReference type="EMBL" id="CAB3980601.1"/>
    </source>
</evidence>
<dbReference type="OrthoDB" id="8964826at2759"/>
<accession>A0A6S7G420</accession>